<accession>A0A4R4UPY9</accession>
<keyword evidence="6" id="KW-1185">Reference proteome</keyword>
<evidence type="ECO:0000313" key="5">
    <source>
        <dbReference type="EMBL" id="TDC92336.1"/>
    </source>
</evidence>
<evidence type="ECO:0000256" key="3">
    <source>
        <dbReference type="ARBA" id="ARBA00023004"/>
    </source>
</evidence>
<sequence length="398" mass="44153">MDHYLVESIEKALGWSNSRPLGAGFAHGSMNDPALCQRILTPTRLLDVIMRRSLEFPQFRVFQHGEEMHPDRYLRNVVTRRGQSLSMARMERLAQFLGDGCTVVLDTLDAFDPTMEIACQALQWWSRELVQVNTYLTTADAAGFNLHWDDHDVLIVQLGGEKSWEVRGTSRVAPMYRDTDHSGEPPEEIVWSGTMRAGDVMHIPRGFWHQATRTDRSGDDAGYSLHATFGFVKRTGVDWLSWVADRSRTDEAFRLDLDREGSSAALAERVPQLLAQYSQDVYLAAREQERPSRRHVTTSGVFGPVTDVVCMADFPPRIHANGSTVEVVAAGKEMTFAAKAEPALRLLLSGNPANVHQVTKTTGVNADVLARALLDEGLCGELTEELAAGYVGVGSRTP</sequence>
<organism evidence="5 6">
    <name type="scientific">Saccharopolyspora aridisoli</name>
    <dbReference type="NCBI Taxonomy" id="2530385"/>
    <lineage>
        <taxon>Bacteria</taxon>
        <taxon>Bacillati</taxon>
        <taxon>Actinomycetota</taxon>
        <taxon>Actinomycetes</taxon>
        <taxon>Pseudonocardiales</taxon>
        <taxon>Pseudonocardiaceae</taxon>
        <taxon>Saccharopolyspora</taxon>
    </lineage>
</organism>
<dbReference type="GO" id="GO:0046872">
    <property type="term" value="F:metal ion binding"/>
    <property type="evidence" value="ECO:0007669"/>
    <property type="project" value="UniProtKB-KW"/>
</dbReference>
<dbReference type="InterPro" id="IPR003347">
    <property type="entry name" value="JmjC_dom"/>
</dbReference>
<dbReference type="RefSeq" id="WP_132623149.1">
    <property type="nucleotide sequence ID" value="NZ_SMKV01000014.1"/>
</dbReference>
<proteinExistence type="predicted"/>
<dbReference type="EMBL" id="SMKV01000014">
    <property type="protein sequence ID" value="TDC92336.1"/>
    <property type="molecule type" value="Genomic_DNA"/>
</dbReference>
<dbReference type="PANTHER" id="PTHR13096">
    <property type="entry name" value="MINA53 MYC INDUCED NUCLEAR ANTIGEN"/>
    <property type="match status" value="1"/>
</dbReference>
<keyword evidence="3" id="KW-0408">Iron</keyword>
<dbReference type="SMART" id="SM00558">
    <property type="entry name" value="JmjC"/>
    <property type="match status" value="1"/>
</dbReference>
<dbReference type="PANTHER" id="PTHR13096:SF8">
    <property type="entry name" value="RIBOSOMAL OXYGENASE 1"/>
    <property type="match status" value="1"/>
</dbReference>
<dbReference type="Proteomes" id="UP000294744">
    <property type="component" value="Unassembled WGS sequence"/>
</dbReference>
<dbReference type="SUPFAM" id="SSF51197">
    <property type="entry name" value="Clavaminate synthase-like"/>
    <property type="match status" value="1"/>
</dbReference>
<evidence type="ECO:0000256" key="1">
    <source>
        <dbReference type="ARBA" id="ARBA00001954"/>
    </source>
</evidence>
<dbReference type="OrthoDB" id="9764016at2"/>
<dbReference type="InterPro" id="IPR039994">
    <property type="entry name" value="NO66-like"/>
</dbReference>
<dbReference type="AlphaFoldDB" id="A0A4R4UPY9"/>
<comment type="caution">
    <text evidence="5">The sequence shown here is derived from an EMBL/GenBank/DDBJ whole genome shotgun (WGS) entry which is preliminary data.</text>
</comment>
<evidence type="ECO:0000256" key="2">
    <source>
        <dbReference type="ARBA" id="ARBA00022723"/>
    </source>
</evidence>
<comment type="cofactor">
    <cofactor evidence="1">
        <name>Fe(2+)</name>
        <dbReference type="ChEBI" id="CHEBI:29033"/>
    </cofactor>
</comment>
<name>A0A4R4UPY9_9PSEU</name>
<gene>
    <name evidence="5" type="ORF">E1161_13250</name>
</gene>
<protein>
    <submittedName>
        <fullName evidence="5">Cupin</fullName>
    </submittedName>
</protein>
<keyword evidence="2" id="KW-0479">Metal-binding</keyword>
<dbReference type="Pfam" id="PF08007">
    <property type="entry name" value="JmjC_2"/>
    <property type="match status" value="1"/>
</dbReference>
<evidence type="ECO:0000313" key="6">
    <source>
        <dbReference type="Proteomes" id="UP000294744"/>
    </source>
</evidence>
<dbReference type="PROSITE" id="PS51184">
    <property type="entry name" value="JMJC"/>
    <property type="match status" value="1"/>
</dbReference>
<reference evidence="5 6" key="1">
    <citation type="submission" date="2019-03" db="EMBL/GenBank/DDBJ databases">
        <title>Draft genome sequences of novel Actinobacteria.</title>
        <authorList>
            <person name="Sahin N."/>
            <person name="Ay H."/>
            <person name="Saygin H."/>
        </authorList>
    </citation>
    <scope>NUCLEOTIDE SEQUENCE [LARGE SCALE GENOMIC DNA]</scope>
    <source>
        <strain evidence="5 6">16K404</strain>
    </source>
</reference>
<evidence type="ECO:0000259" key="4">
    <source>
        <dbReference type="PROSITE" id="PS51184"/>
    </source>
</evidence>
<dbReference type="Gene3D" id="2.60.120.650">
    <property type="entry name" value="Cupin"/>
    <property type="match status" value="1"/>
</dbReference>
<feature type="domain" description="JmjC" evidence="4">
    <location>
        <begin position="101"/>
        <end position="248"/>
    </location>
</feature>